<dbReference type="InterPro" id="IPR050763">
    <property type="entry name" value="ABC_transporter_ATP-binding"/>
</dbReference>
<dbReference type="RefSeq" id="WP_090053881.1">
    <property type="nucleotide sequence ID" value="NZ_FNCC01000011.1"/>
</dbReference>
<dbReference type="PROSITE" id="PS50893">
    <property type="entry name" value="ABC_TRANSPORTER_2"/>
    <property type="match status" value="1"/>
</dbReference>
<keyword evidence="3" id="KW-0547">Nucleotide-binding</keyword>
<feature type="domain" description="ABC transporter" evidence="6">
    <location>
        <begin position="2"/>
        <end position="236"/>
    </location>
</feature>
<evidence type="ECO:0000256" key="4">
    <source>
        <dbReference type="ARBA" id="ARBA00022840"/>
    </source>
</evidence>
<evidence type="ECO:0000313" key="8">
    <source>
        <dbReference type="Proteomes" id="UP000199623"/>
    </source>
</evidence>
<dbReference type="GO" id="GO:0005886">
    <property type="term" value="C:plasma membrane"/>
    <property type="evidence" value="ECO:0007669"/>
    <property type="project" value="UniProtKB-SubCell"/>
</dbReference>
<protein>
    <submittedName>
        <fullName evidence="7">ABC-2 type transport system ATP-binding protein</fullName>
    </submittedName>
</protein>
<keyword evidence="5" id="KW-0046">Antibiotic resistance</keyword>
<dbReference type="GO" id="GO:0005524">
    <property type="term" value="F:ATP binding"/>
    <property type="evidence" value="ECO:0007669"/>
    <property type="project" value="UniProtKB-KW"/>
</dbReference>
<dbReference type="Proteomes" id="UP000199623">
    <property type="component" value="Unassembled WGS sequence"/>
</dbReference>
<dbReference type="InterPro" id="IPR003439">
    <property type="entry name" value="ABC_transporter-like_ATP-bd"/>
</dbReference>
<keyword evidence="8" id="KW-1185">Reference proteome</keyword>
<sequence>MIKARGLARRFATKTGPVDAVRGVDIDVAEGELVGFLGPNGAGKSTTLRMLTTLLAPTAGEALVAGHDLLTDPAGVRRNIGYVGQKTGASLDQRVADELEFQARFHGLGKHDARRRVAGLLDRFELRGMEKRTVATLSGGQQRRLDIAMGLLHEPRLLFLDEPSTALDPQSRRNLWEHVRQLGDDGVTVFLTTHYLDEADFLSDRLLVIDNGTIVGEGSPDELKNRVNGDLVVLGTPQAALVATRFADAAVDGEKVSFRIPNGDRALPGLLRDLGDIGVELHSVQVHRPTLDDVFLTMTGRSLREEANVA</sequence>
<evidence type="ECO:0000259" key="6">
    <source>
        <dbReference type="PROSITE" id="PS50893"/>
    </source>
</evidence>
<dbReference type="InterPro" id="IPR025302">
    <property type="entry name" value="DrrA1/2-like_C"/>
</dbReference>
<keyword evidence="4 7" id="KW-0067">ATP-binding</keyword>
<accession>A0A1G7X5C9</accession>
<evidence type="ECO:0000256" key="5">
    <source>
        <dbReference type="ARBA" id="ARBA00023251"/>
    </source>
</evidence>
<evidence type="ECO:0000256" key="1">
    <source>
        <dbReference type="ARBA" id="ARBA00004202"/>
    </source>
</evidence>
<dbReference type="InterPro" id="IPR003593">
    <property type="entry name" value="AAA+_ATPase"/>
</dbReference>
<name>A0A1G7X5C9_9PSEU</name>
<dbReference type="STRING" id="200378.SAMN05216553_111277"/>
<dbReference type="OrthoDB" id="9804819at2"/>
<reference evidence="8" key="1">
    <citation type="submission" date="2016-10" db="EMBL/GenBank/DDBJ databases">
        <authorList>
            <person name="Varghese N."/>
            <person name="Submissions S."/>
        </authorList>
    </citation>
    <scope>NUCLEOTIDE SEQUENCE [LARGE SCALE GENOMIC DNA]</scope>
    <source>
        <strain evidence="8">CGMCC 4.3506</strain>
    </source>
</reference>
<proteinExistence type="predicted"/>
<dbReference type="EMBL" id="FNCC01000011">
    <property type="protein sequence ID" value="SDG79392.1"/>
    <property type="molecule type" value="Genomic_DNA"/>
</dbReference>
<evidence type="ECO:0000256" key="2">
    <source>
        <dbReference type="ARBA" id="ARBA00022448"/>
    </source>
</evidence>
<dbReference type="GO" id="GO:0046677">
    <property type="term" value="P:response to antibiotic"/>
    <property type="evidence" value="ECO:0007669"/>
    <property type="project" value="UniProtKB-KW"/>
</dbReference>
<dbReference type="SUPFAM" id="SSF52540">
    <property type="entry name" value="P-loop containing nucleoside triphosphate hydrolases"/>
    <property type="match status" value="1"/>
</dbReference>
<dbReference type="SMART" id="SM00382">
    <property type="entry name" value="AAA"/>
    <property type="match status" value="1"/>
</dbReference>
<dbReference type="AlphaFoldDB" id="A0A1G7X5C9"/>
<dbReference type="Gene3D" id="3.40.50.300">
    <property type="entry name" value="P-loop containing nucleotide triphosphate hydrolases"/>
    <property type="match status" value="1"/>
</dbReference>
<dbReference type="InterPro" id="IPR027417">
    <property type="entry name" value="P-loop_NTPase"/>
</dbReference>
<dbReference type="Pfam" id="PF13732">
    <property type="entry name" value="DrrA1-3_C"/>
    <property type="match status" value="1"/>
</dbReference>
<dbReference type="PANTHER" id="PTHR42711">
    <property type="entry name" value="ABC TRANSPORTER ATP-BINDING PROTEIN"/>
    <property type="match status" value="1"/>
</dbReference>
<dbReference type="PANTHER" id="PTHR42711:SF19">
    <property type="entry name" value="DOXORUBICIN RESISTANCE ATP-BINDING PROTEIN DRRA"/>
    <property type="match status" value="1"/>
</dbReference>
<organism evidence="7 8">
    <name type="scientific">Lentzea fradiae</name>
    <dbReference type="NCBI Taxonomy" id="200378"/>
    <lineage>
        <taxon>Bacteria</taxon>
        <taxon>Bacillati</taxon>
        <taxon>Actinomycetota</taxon>
        <taxon>Actinomycetes</taxon>
        <taxon>Pseudonocardiales</taxon>
        <taxon>Pseudonocardiaceae</taxon>
        <taxon>Lentzea</taxon>
    </lineage>
</organism>
<dbReference type="Pfam" id="PF00005">
    <property type="entry name" value="ABC_tran"/>
    <property type="match status" value="1"/>
</dbReference>
<dbReference type="PROSITE" id="PS00211">
    <property type="entry name" value="ABC_TRANSPORTER_1"/>
    <property type="match status" value="1"/>
</dbReference>
<comment type="subcellular location">
    <subcellularLocation>
        <location evidence="1">Cell membrane</location>
        <topology evidence="1">Peripheral membrane protein</topology>
    </subcellularLocation>
</comment>
<evidence type="ECO:0000256" key="3">
    <source>
        <dbReference type="ARBA" id="ARBA00022741"/>
    </source>
</evidence>
<dbReference type="GO" id="GO:0016887">
    <property type="term" value="F:ATP hydrolysis activity"/>
    <property type="evidence" value="ECO:0007669"/>
    <property type="project" value="InterPro"/>
</dbReference>
<gene>
    <name evidence="7" type="ORF">SAMN05216553_111277</name>
</gene>
<dbReference type="InterPro" id="IPR017871">
    <property type="entry name" value="ABC_transporter-like_CS"/>
</dbReference>
<evidence type="ECO:0000313" key="7">
    <source>
        <dbReference type="EMBL" id="SDG79392.1"/>
    </source>
</evidence>
<keyword evidence="2" id="KW-0813">Transport</keyword>